<reference evidence="1" key="1">
    <citation type="submission" date="2022-08" db="EMBL/GenBank/DDBJ databases">
        <authorList>
            <consortium name="DOE Joint Genome Institute"/>
            <person name="Min B."/>
            <person name="Riley R."/>
            <person name="Sierra-Patev S."/>
            <person name="Naranjo-Ortiz M."/>
            <person name="Looney B."/>
            <person name="Konkel Z."/>
            <person name="Slot J.C."/>
            <person name="Sakamoto Y."/>
            <person name="Steenwyk J.L."/>
            <person name="Rokas A."/>
            <person name="Carro J."/>
            <person name="Camarero S."/>
            <person name="Ferreira P."/>
            <person name="Molpeceres G."/>
            <person name="Ruiz-Duenas F.J."/>
            <person name="Serrano A."/>
            <person name="Henrissat B."/>
            <person name="Drula E."/>
            <person name="Hughes K.W."/>
            <person name="Mata J.L."/>
            <person name="Ishikawa N.K."/>
            <person name="Vargas-Isla R."/>
            <person name="Ushijima S."/>
            <person name="Smith C.A."/>
            <person name="Ahrendt S."/>
            <person name="Andreopoulos W."/>
            <person name="He G."/>
            <person name="Labutti K."/>
            <person name="Lipzen A."/>
            <person name="Ng V."/>
            <person name="Sandor L."/>
            <person name="Barry K."/>
            <person name="Martinez A.T."/>
            <person name="Xiao Y."/>
            <person name="Gibbons J.G."/>
            <person name="Terashima K."/>
            <person name="Hibbett D.S."/>
            <person name="Grigoriev I.V."/>
        </authorList>
    </citation>
    <scope>NUCLEOTIDE SEQUENCE</scope>
    <source>
        <strain evidence="1">TFB10291</strain>
    </source>
</reference>
<comment type="caution">
    <text evidence="1">The sequence shown here is derived from an EMBL/GenBank/DDBJ whole genome shotgun (WGS) entry which is preliminary data.</text>
</comment>
<sequence>VGHLNFETCLEIMNNKMVEDLPDVEPTNVRPFCQVCAKAKSVRHPFPKESHTEYTGYGDKVVSDLWGPARHRSYKNSEYFQPVID</sequence>
<keyword evidence="2" id="KW-1185">Reference proteome</keyword>
<feature type="non-terminal residue" evidence="1">
    <location>
        <position position="85"/>
    </location>
</feature>
<evidence type="ECO:0000313" key="2">
    <source>
        <dbReference type="Proteomes" id="UP001163798"/>
    </source>
</evidence>
<feature type="non-terminal residue" evidence="1">
    <location>
        <position position="1"/>
    </location>
</feature>
<dbReference type="AlphaFoldDB" id="A0AA38NJH0"/>
<protein>
    <recommendedName>
        <fullName evidence="3">GAG-pre-integrase domain-containing protein</fullName>
    </recommendedName>
</protein>
<proteinExistence type="predicted"/>
<evidence type="ECO:0000313" key="1">
    <source>
        <dbReference type="EMBL" id="KAJ3780784.1"/>
    </source>
</evidence>
<gene>
    <name evidence="1" type="ORF">GGU10DRAFT_238232</name>
</gene>
<accession>A0AA38NJH0</accession>
<dbReference type="EMBL" id="MU793655">
    <property type="protein sequence ID" value="KAJ3780784.1"/>
    <property type="molecule type" value="Genomic_DNA"/>
</dbReference>
<evidence type="ECO:0008006" key="3">
    <source>
        <dbReference type="Google" id="ProtNLM"/>
    </source>
</evidence>
<name>A0AA38NJH0_9AGAR</name>
<organism evidence="1 2">
    <name type="scientific">Lentinula aff. detonsa</name>
    <dbReference type="NCBI Taxonomy" id="2804958"/>
    <lineage>
        <taxon>Eukaryota</taxon>
        <taxon>Fungi</taxon>
        <taxon>Dikarya</taxon>
        <taxon>Basidiomycota</taxon>
        <taxon>Agaricomycotina</taxon>
        <taxon>Agaricomycetes</taxon>
        <taxon>Agaricomycetidae</taxon>
        <taxon>Agaricales</taxon>
        <taxon>Marasmiineae</taxon>
        <taxon>Omphalotaceae</taxon>
        <taxon>Lentinula</taxon>
    </lineage>
</organism>
<dbReference type="Proteomes" id="UP001163798">
    <property type="component" value="Unassembled WGS sequence"/>
</dbReference>